<dbReference type="OrthoDB" id="184880at2759"/>
<proteinExistence type="predicted"/>
<sequence>MAVPQVHGTNQYIMPINEHERRRLNMQHTVVINQFGYLLDPTIKISGCDRILDTGCGTGVWAGELSSQLPPSVQFECCDLSTKLFPPQETYATLLPSGSNLHFSQQNVLSLPQEWTNSFDVVHQRLMVACFPRPTWIAALKALYRVTRPGGYIQLVERDQGSLDPELLASIDPAMARILGHMKELFDRNGMVWLLEQELPQMLEEVGFRKVVKRSKVFALEGYGVARRSCGSGEELEDGLVPGSMAQSGVDSDASELECIVEIIRQFKPKVIGAGWGISADEYERLIESTSMAWKDVAKTEKGIGFTWHWITAQKVGSQ</sequence>
<organism evidence="2 3">
    <name type="scientific">Pterulicium gracile</name>
    <dbReference type="NCBI Taxonomy" id="1884261"/>
    <lineage>
        <taxon>Eukaryota</taxon>
        <taxon>Fungi</taxon>
        <taxon>Dikarya</taxon>
        <taxon>Basidiomycota</taxon>
        <taxon>Agaricomycotina</taxon>
        <taxon>Agaricomycetes</taxon>
        <taxon>Agaricomycetidae</taxon>
        <taxon>Agaricales</taxon>
        <taxon>Pleurotineae</taxon>
        <taxon>Pterulaceae</taxon>
        <taxon>Pterulicium</taxon>
    </lineage>
</organism>
<dbReference type="EMBL" id="ML178826">
    <property type="protein sequence ID" value="TFL01010.1"/>
    <property type="molecule type" value="Genomic_DNA"/>
</dbReference>
<protein>
    <submittedName>
        <fullName evidence="2">S-adenosyl-L-methionine-dependent methyltransferase</fullName>
    </submittedName>
</protein>
<dbReference type="STRING" id="1884261.A0A5C3QIN5"/>
<keyword evidence="3" id="KW-1185">Reference proteome</keyword>
<dbReference type="GO" id="GO:0008168">
    <property type="term" value="F:methyltransferase activity"/>
    <property type="evidence" value="ECO:0007669"/>
    <property type="project" value="UniProtKB-KW"/>
</dbReference>
<accession>A0A5C3QIN5</accession>
<dbReference type="InterPro" id="IPR029063">
    <property type="entry name" value="SAM-dependent_MTases_sf"/>
</dbReference>
<keyword evidence="2" id="KW-0489">Methyltransferase</keyword>
<dbReference type="PANTHER" id="PTHR43591">
    <property type="entry name" value="METHYLTRANSFERASE"/>
    <property type="match status" value="1"/>
</dbReference>
<reference evidence="2 3" key="1">
    <citation type="journal article" date="2019" name="Nat. Ecol. Evol.">
        <title>Megaphylogeny resolves global patterns of mushroom evolution.</title>
        <authorList>
            <person name="Varga T."/>
            <person name="Krizsan K."/>
            <person name="Foldi C."/>
            <person name="Dima B."/>
            <person name="Sanchez-Garcia M."/>
            <person name="Sanchez-Ramirez S."/>
            <person name="Szollosi G.J."/>
            <person name="Szarkandi J.G."/>
            <person name="Papp V."/>
            <person name="Albert L."/>
            <person name="Andreopoulos W."/>
            <person name="Angelini C."/>
            <person name="Antonin V."/>
            <person name="Barry K.W."/>
            <person name="Bougher N.L."/>
            <person name="Buchanan P."/>
            <person name="Buyck B."/>
            <person name="Bense V."/>
            <person name="Catcheside P."/>
            <person name="Chovatia M."/>
            <person name="Cooper J."/>
            <person name="Damon W."/>
            <person name="Desjardin D."/>
            <person name="Finy P."/>
            <person name="Geml J."/>
            <person name="Haridas S."/>
            <person name="Hughes K."/>
            <person name="Justo A."/>
            <person name="Karasinski D."/>
            <person name="Kautmanova I."/>
            <person name="Kiss B."/>
            <person name="Kocsube S."/>
            <person name="Kotiranta H."/>
            <person name="LaButti K.M."/>
            <person name="Lechner B.E."/>
            <person name="Liimatainen K."/>
            <person name="Lipzen A."/>
            <person name="Lukacs Z."/>
            <person name="Mihaltcheva S."/>
            <person name="Morgado L.N."/>
            <person name="Niskanen T."/>
            <person name="Noordeloos M.E."/>
            <person name="Ohm R.A."/>
            <person name="Ortiz-Santana B."/>
            <person name="Ovrebo C."/>
            <person name="Racz N."/>
            <person name="Riley R."/>
            <person name="Savchenko A."/>
            <person name="Shiryaev A."/>
            <person name="Soop K."/>
            <person name="Spirin V."/>
            <person name="Szebenyi C."/>
            <person name="Tomsovsky M."/>
            <person name="Tulloss R.E."/>
            <person name="Uehling J."/>
            <person name="Grigoriev I.V."/>
            <person name="Vagvolgyi C."/>
            <person name="Papp T."/>
            <person name="Martin F.M."/>
            <person name="Miettinen O."/>
            <person name="Hibbett D.S."/>
            <person name="Nagy L.G."/>
        </authorList>
    </citation>
    <scope>NUCLEOTIDE SEQUENCE [LARGE SCALE GENOMIC DNA]</scope>
    <source>
        <strain evidence="2 3">CBS 309.79</strain>
    </source>
</reference>
<dbReference type="Gene3D" id="3.40.50.150">
    <property type="entry name" value="Vaccinia Virus protein VP39"/>
    <property type="match status" value="1"/>
</dbReference>
<dbReference type="CDD" id="cd02440">
    <property type="entry name" value="AdoMet_MTases"/>
    <property type="match status" value="1"/>
</dbReference>
<dbReference type="PANTHER" id="PTHR43591:SF110">
    <property type="entry name" value="RHODANESE DOMAIN-CONTAINING PROTEIN"/>
    <property type="match status" value="1"/>
</dbReference>
<dbReference type="GO" id="GO:0032259">
    <property type="term" value="P:methylation"/>
    <property type="evidence" value="ECO:0007669"/>
    <property type="project" value="UniProtKB-KW"/>
</dbReference>
<evidence type="ECO:0000313" key="2">
    <source>
        <dbReference type="EMBL" id="TFL01010.1"/>
    </source>
</evidence>
<evidence type="ECO:0000313" key="3">
    <source>
        <dbReference type="Proteomes" id="UP000305067"/>
    </source>
</evidence>
<keyword evidence="2" id="KW-0808">Transferase</keyword>
<dbReference type="Proteomes" id="UP000305067">
    <property type="component" value="Unassembled WGS sequence"/>
</dbReference>
<feature type="domain" description="Methyltransferase" evidence="1">
    <location>
        <begin position="51"/>
        <end position="151"/>
    </location>
</feature>
<gene>
    <name evidence="2" type="ORF">BDV98DRAFT_656326</name>
</gene>
<dbReference type="InterPro" id="IPR041698">
    <property type="entry name" value="Methyltransf_25"/>
</dbReference>
<name>A0A5C3QIN5_9AGAR</name>
<dbReference type="Pfam" id="PF13649">
    <property type="entry name" value="Methyltransf_25"/>
    <property type="match status" value="1"/>
</dbReference>
<dbReference type="AlphaFoldDB" id="A0A5C3QIN5"/>
<evidence type="ECO:0000259" key="1">
    <source>
        <dbReference type="Pfam" id="PF13649"/>
    </source>
</evidence>
<dbReference type="SUPFAM" id="SSF53335">
    <property type="entry name" value="S-adenosyl-L-methionine-dependent methyltransferases"/>
    <property type="match status" value="1"/>
</dbReference>